<dbReference type="Gene3D" id="3.30.360.10">
    <property type="entry name" value="Dihydrodipicolinate Reductase, domain 2"/>
    <property type="match status" value="1"/>
</dbReference>
<protein>
    <submittedName>
        <fullName evidence="3">Gfo/Idh/MocA family oxidoreductase</fullName>
    </submittedName>
</protein>
<evidence type="ECO:0000313" key="4">
    <source>
        <dbReference type="Proteomes" id="UP001215827"/>
    </source>
</evidence>
<dbReference type="Gene3D" id="3.40.50.720">
    <property type="entry name" value="NAD(P)-binding Rossmann-like Domain"/>
    <property type="match status" value="1"/>
</dbReference>
<organism evidence="3 4">
    <name type="scientific">Altererythrobacter arenosus</name>
    <dbReference type="NCBI Taxonomy" id="3032592"/>
    <lineage>
        <taxon>Bacteria</taxon>
        <taxon>Pseudomonadati</taxon>
        <taxon>Pseudomonadota</taxon>
        <taxon>Alphaproteobacteria</taxon>
        <taxon>Sphingomonadales</taxon>
        <taxon>Erythrobacteraceae</taxon>
        <taxon>Altererythrobacter</taxon>
    </lineage>
</organism>
<keyword evidence="4" id="KW-1185">Reference proteome</keyword>
<evidence type="ECO:0000259" key="1">
    <source>
        <dbReference type="Pfam" id="PF01408"/>
    </source>
</evidence>
<name>A0ABY8FZ88_9SPHN</name>
<evidence type="ECO:0000313" key="3">
    <source>
        <dbReference type="EMBL" id="WFL78706.1"/>
    </source>
</evidence>
<dbReference type="SUPFAM" id="SSF51735">
    <property type="entry name" value="NAD(P)-binding Rossmann-fold domains"/>
    <property type="match status" value="1"/>
</dbReference>
<reference evidence="3 4" key="1">
    <citation type="submission" date="2023-03" db="EMBL/GenBank/DDBJ databases">
        <title>Altererythrobacter sp. CAU 1644 isolated from sand.</title>
        <authorList>
            <person name="Kim W."/>
        </authorList>
    </citation>
    <scope>NUCLEOTIDE SEQUENCE [LARGE SCALE GENOMIC DNA]</scope>
    <source>
        <strain evidence="3 4">CAU 1644</strain>
    </source>
</reference>
<dbReference type="InterPro" id="IPR000683">
    <property type="entry name" value="Gfo/Idh/MocA-like_OxRdtase_N"/>
</dbReference>
<evidence type="ECO:0000259" key="2">
    <source>
        <dbReference type="Pfam" id="PF22725"/>
    </source>
</evidence>
<dbReference type="Proteomes" id="UP001215827">
    <property type="component" value="Chromosome"/>
</dbReference>
<feature type="domain" description="GFO/IDH/MocA-like oxidoreductase" evidence="2">
    <location>
        <begin position="130"/>
        <end position="239"/>
    </location>
</feature>
<feature type="domain" description="Gfo/Idh/MocA-like oxidoreductase N-terminal" evidence="1">
    <location>
        <begin position="7"/>
        <end position="122"/>
    </location>
</feature>
<dbReference type="EMBL" id="CP121106">
    <property type="protein sequence ID" value="WFL78706.1"/>
    <property type="molecule type" value="Genomic_DNA"/>
</dbReference>
<dbReference type="InterPro" id="IPR051450">
    <property type="entry name" value="Gfo/Idh/MocA_Oxidoreductases"/>
</dbReference>
<sequence>MKSADHIRVAQVGCGYWGKNLVRNFSELGVLASVTDREAAVQAAMSADFRVAGLSWAEVLRAPEIDAVSLATPAGEHASMAAEAIAAGKHVFVEKPLALCSREAERLIEQARLAGRILMVGHLLQYHPIFLRLKQMVDEGALGVINYIFSNRMSLGKFRTEENVLWSFAPHDVSMILSVLGEEPEIVTAQGAAFVSPGIADWVTMQMAFPGGARGHVQVSWASPYKEQRLVVLGDGGMAVFDDAETDWGRKLALYRHRIDKSGPVPTPLKSEVEFLEVERDEPLKAECRHFIEAIATKSPPQTDGNEGLRVLKVLERGEAALRMSLDQEGVES</sequence>
<dbReference type="PANTHER" id="PTHR43377:SF6">
    <property type="entry name" value="GFO_IDH_MOCA-LIKE OXIDOREDUCTASE N-TERMINAL DOMAIN-CONTAINING PROTEIN"/>
    <property type="match status" value="1"/>
</dbReference>
<accession>A0ABY8FZ88</accession>
<dbReference type="InterPro" id="IPR055170">
    <property type="entry name" value="GFO_IDH_MocA-like_dom"/>
</dbReference>
<dbReference type="Pfam" id="PF22725">
    <property type="entry name" value="GFO_IDH_MocA_C3"/>
    <property type="match status" value="1"/>
</dbReference>
<dbReference type="RefSeq" id="WP_278017396.1">
    <property type="nucleotide sequence ID" value="NZ_CP121106.1"/>
</dbReference>
<gene>
    <name evidence="3" type="ORF">P7228_06490</name>
</gene>
<dbReference type="InterPro" id="IPR036291">
    <property type="entry name" value="NAD(P)-bd_dom_sf"/>
</dbReference>
<dbReference type="SUPFAM" id="SSF55347">
    <property type="entry name" value="Glyceraldehyde-3-phosphate dehydrogenase-like, C-terminal domain"/>
    <property type="match status" value="1"/>
</dbReference>
<dbReference type="PANTHER" id="PTHR43377">
    <property type="entry name" value="BILIVERDIN REDUCTASE A"/>
    <property type="match status" value="1"/>
</dbReference>
<dbReference type="Pfam" id="PF01408">
    <property type="entry name" value="GFO_IDH_MocA"/>
    <property type="match status" value="1"/>
</dbReference>
<proteinExistence type="predicted"/>